<evidence type="ECO:0000313" key="4">
    <source>
        <dbReference type="Proteomes" id="UP000245124"/>
    </source>
</evidence>
<dbReference type="InterPro" id="IPR029030">
    <property type="entry name" value="Caspase-like_dom_sf"/>
</dbReference>
<keyword evidence="1" id="KW-0175">Coiled coil</keyword>
<feature type="domain" description="Peptidase C14 caspase" evidence="2">
    <location>
        <begin position="3"/>
        <end position="235"/>
    </location>
</feature>
<dbReference type="OrthoDB" id="473693at2"/>
<accession>A0A2R5FT19</accession>
<protein>
    <recommendedName>
        <fullName evidence="2">Peptidase C14 caspase domain-containing protein</fullName>
    </recommendedName>
</protein>
<dbReference type="SUPFAM" id="SSF52129">
    <property type="entry name" value="Caspase-like"/>
    <property type="match status" value="1"/>
</dbReference>
<dbReference type="PANTHER" id="PTHR22576:SF37">
    <property type="entry name" value="MUCOSA-ASSOCIATED LYMPHOID TISSUE LYMPHOMA TRANSLOCATION PROTEIN 1"/>
    <property type="match status" value="1"/>
</dbReference>
<dbReference type="EMBL" id="BDUD01000001">
    <property type="protein sequence ID" value="GBG21455.1"/>
    <property type="molecule type" value="Genomic_DNA"/>
</dbReference>
<sequence length="573" mass="63258">MAKVALLIGVSEYEPGLTPLPASVKDMQAIAKVLQHPEMGGFAEADIKKLENPDPQKMQEAIEALFSDRRKDDLAIVYFSGHGIKDESGKLYLATRLTRKNSQGQLIKSTAVPASFIHNIMSESRSKRQIIILDCCFSGAFAEGWSAKDDGSVDIRSQLGGEGRVALTSSTSTQYSFQQEGANLSTYTRYLVEGIETGAADLDNDGAVSIDELHEYAKKKVQEAAPAMRPEIYAHSEGFKILLAKAPTGDPKLRYRKEVEIYASRGEISNIGRKILDALRHNLGLLPEEVAAIETEVLKPYREYQQNLQEYEQALIDAVEHEQDLTDYTRQELRRYQEILKLRNEDVASIETRVTQQRTTAQFPGMALGSNQAQKISHHKDVTPIKPKKEAFSASQPEILEASTTQPQPSKILEPKRQYKLPLLIGSGGLFAAVAIWLMSFSNSPISDPAIYQQVTLSGLILNNQGKVVTVSAGEKLNAFVNYFYNCPTCQSSSINQIIVGIAGEDKAQACIYNGGIKDSGSAKFTLTAPNQPGTYYIRFRYAQANKCNDALGWWRVGDEPPVEANIGLIKVK</sequence>
<organism evidence="3 4">
    <name type="scientific">Nostoc commune NIES-4072</name>
    <dbReference type="NCBI Taxonomy" id="2005467"/>
    <lineage>
        <taxon>Bacteria</taxon>
        <taxon>Bacillati</taxon>
        <taxon>Cyanobacteriota</taxon>
        <taxon>Cyanophyceae</taxon>
        <taxon>Nostocales</taxon>
        <taxon>Nostocaceae</taxon>
        <taxon>Nostoc</taxon>
    </lineage>
</organism>
<evidence type="ECO:0000256" key="1">
    <source>
        <dbReference type="SAM" id="Coils"/>
    </source>
</evidence>
<dbReference type="GO" id="GO:0004197">
    <property type="term" value="F:cysteine-type endopeptidase activity"/>
    <property type="evidence" value="ECO:0007669"/>
    <property type="project" value="InterPro"/>
</dbReference>
<dbReference type="GO" id="GO:0006508">
    <property type="term" value="P:proteolysis"/>
    <property type="evidence" value="ECO:0007669"/>
    <property type="project" value="InterPro"/>
</dbReference>
<dbReference type="InterPro" id="IPR052039">
    <property type="entry name" value="Caspase-related_regulators"/>
</dbReference>
<dbReference type="Gene3D" id="3.40.50.1460">
    <property type="match status" value="1"/>
</dbReference>
<dbReference type="AlphaFoldDB" id="A0A2R5FT19"/>
<evidence type="ECO:0000259" key="2">
    <source>
        <dbReference type="Pfam" id="PF00656"/>
    </source>
</evidence>
<dbReference type="InterPro" id="IPR011600">
    <property type="entry name" value="Pept_C14_caspase"/>
</dbReference>
<dbReference type="Pfam" id="PF00656">
    <property type="entry name" value="Peptidase_C14"/>
    <property type="match status" value="1"/>
</dbReference>
<keyword evidence="4" id="KW-1185">Reference proteome</keyword>
<dbReference type="RefSeq" id="WP_109011353.1">
    <property type="nucleotide sequence ID" value="NZ_BDUD01000001.1"/>
</dbReference>
<dbReference type="PANTHER" id="PTHR22576">
    <property type="entry name" value="MUCOSA ASSOCIATED LYMPHOID TISSUE LYMPHOMA TRANSLOCATION PROTEIN 1/PARACASPASE"/>
    <property type="match status" value="1"/>
</dbReference>
<name>A0A2R5FT19_NOSCO</name>
<gene>
    <name evidence="3" type="ORF">NIES4072_51390</name>
</gene>
<comment type="caution">
    <text evidence="3">The sequence shown here is derived from an EMBL/GenBank/DDBJ whole genome shotgun (WGS) entry which is preliminary data.</text>
</comment>
<reference evidence="3 4" key="1">
    <citation type="submission" date="2017-06" db="EMBL/GenBank/DDBJ databases">
        <title>Genome sequencing of cyanobaciteial culture collection at National Institute for Environmental Studies (NIES).</title>
        <authorList>
            <person name="Hirose Y."/>
            <person name="Shimura Y."/>
            <person name="Fujisawa T."/>
            <person name="Nakamura Y."/>
            <person name="Kawachi M."/>
        </authorList>
    </citation>
    <scope>NUCLEOTIDE SEQUENCE [LARGE SCALE GENOMIC DNA]</scope>
    <source>
        <strain evidence="3 4">NIES-4072</strain>
    </source>
</reference>
<proteinExistence type="predicted"/>
<feature type="coiled-coil region" evidence="1">
    <location>
        <begin position="301"/>
        <end position="331"/>
    </location>
</feature>
<dbReference type="InterPro" id="IPR018247">
    <property type="entry name" value="EF_Hand_1_Ca_BS"/>
</dbReference>
<evidence type="ECO:0000313" key="3">
    <source>
        <dbReference type="EMBL" id="GBG21455.1"/>
    </source>
</evidence>
<dbReference type="Proteomes" id="UP000245124">
    <property type="component" value="Unassembled WGS sequence"/>
</dbReference>
<dbReference type="NCBIfam" id="NF047832">
    <property type="entry name" value="caspase_w_EACC1"/>
    <property type="match status" value="1"/>
</dbReference>
<dbReference type="PROSITE" id="PS00018">
    <property type="entry name" value="EF_HAND_1"/>
    <property type="match status" value="1"/>
</dbReference>